<accession>A0A0C2XAK1</accession>
<gene>
    <name evidence="1" type="ORF">M378DRAFT_160764</name>
</gene>
<sequence>MIGFDPRYYVALNTVRPVELLLGPCHHTNCLVYNLNVGHHSGGSPVPCHPAHEPETIHESRRQCDFQTGVFL</sequence>
<dbReference type="EMBL" id="KN818236">
    <property type="protein sequence ID" value="KIL66346.1"/>
    <property type="molecule type" value="Genomic_DNA"/>
</dbReference>
<name>A0A0C2XAK1_AMAMK</name>
<dbReference type="InParanoid" id="A0A0C2XAK1"/>
<dbReference type="AlphaFoldDB" id="A0A0C2XAK1"/>
<dbReference type="HOGENOM" id="CLU_2721682_0_0_1"/>
<keyword evidence="2" id="KW-1185">Reference proteome</keyword>
<evidence type="ECO:0000313" key="2">
    <source>
        <dbReference type="Proteomes" id="UP000054549"/>
    </source>
</evidence>
<evidence type="ECO:0000313" key="1">
    <source>
        <dbReference type="EMBL" id="KIL66346.1"/>
    </source>
</evidence>
<organism evidence="1 2">
    <name type="scientific">Amanita muscaria (strain Koide BX008)</name>
    <dbReference type="NCBI Taxonomy" id="946122"/>
    <lineage>
        <taxon>Eukaryota</taxon>
        <taxon>Fungi</taxon>
        <taxon>Dikarya</taxon>
        <taxon>Basidiomycota</taxon>
        <taxon>Agaricomycotina</taxon>
        <taxon>Agaricomycetes</taxon>
        <taxon>Agaricomycetidae</taxon>
        <taxon>Agaricales</taxon>
        <taxon>Pluteineae</taxon>
        <taxon>Amanitaceae</taxon>
        <taxon>Amanita</taxon>
    </lineage>
</organism>
<dbReference type="Proteomes" id="UP000054549">
    <property type="component" value="Unassembled WGS sequence"/>
</dbReference>
<protein>
    <submittedName>
        <fullName evidence="1">Uncharacterized protein</fullName>
    </submittedName>
</protein>
<reference evidence="1 2" key="1">
    <citation type="submission" date="2014-04" db="EMBL/GenBank/DDBJ databases">
        <title>Evolutionary Origins and Diversification of the Mycorrhizal Mutualists.</title>
        <authorList>
            <consortium name="DOE Joint Genome Institute"/>
            <consortium name="Mycorrhizal Genomics Consortium"/>
            <person name="Kohler A."/>
            <person name="Kuo A."/>
            <person name="Nagy L.G."/>
            <person name="Floudas D."/>
            <person name="Copeland A."/>
            <person name="Barry K.W."/>
            <person name="Cichocki N."/>
            <person name="Veneault-Fourrey C."/>
            <person name="LaButti K."/>
            <person name="Lindquist E.A."/>
            <person name="Lipzen A."/>
            <person name="Lundell T."/>
            <person name="Morin E."/>
            <person name="Murat C."/>
            <person name="Riley R."/>
            <person name="Ohm R."/>
            <person name="Sun H."/>
            <person name="Tunlid A."/>
            <person name="Henrissat B."/>
            <person name="Grigoriev I.V."/>
            <person name="Hibbett D.S."/>
            <person name="Martin F."/>
        </authorList>
    </citation>
    <scope>NUCLEOTIDE SEQUENCE [LARGE SCALE GENOMIC DNA]</scope>
    <source>
        <strain evidence="1 2">Koide BX008</strain>
    </source>
</reference>
<proteinExistence type="predicted"/>